<evidence type="ECO:0000256" key="1">
    <source>
        <dbReference type="SAM" id="MobiDB-lite"/>
    </source>
</evidence>
<keyword evidence="3" id="KW-1185">Reference proteome</keyword>
<dbReference type="EMBL" id="JACTNZ010000012">
    <property type="protein sequence ID" value="KAG5522989.1"/>
    <property type="molecule type" value="Genomic_DNA"/>
</dbReference>
<feature type="region of interest" description="Disordered" evidence="1">
    <location>
        <begin position="105"/>
        <end position="136"/>
    </location>
</feature>
<proteinExistence type="predicted"/>
<dbReference type="AlphaFoldDB" id="A0AAV6I7C1"/>
<gene>
    <name evidence="2" type="ORF">RHGRI_034960</name>
</gene>
<protein>
    <submittedName>
        <fullName evidence="2">Uncharacterized protein</fullName>
    </submittedName>
</protein>
<evidence type="ECO:0000313" key="3">
    <source>
        <dbReference type="Proteomes" id="UP000823749"/>
    </source>
</evidence>
<accession>A0AAV6I7C1</accession>
<name>A0AAV6I7C1_9ERIC</name>
<feature type="compositionally biased region" description="Basic and acidic residues" evidence="1">
    <location>
        <begin position="122"/>
        <end position="136"/>
    </location>
</feature>
<reference evidence="2" key="1">
    <citation type="submission" date="2020-08" db="EMBL/GenBank/DDBJ databases">
        <title>Plant Genome Project.</title>
        <authorList>
            <person name="Zhang R.-G."/>
        </authorList>
    </citation>
    <scope>NUCLEOTIDE SEQUENCE</scope>
    <source>
        <strain evidence="2">WSP0</strain>
        <tissue evidence="2">Leaf</tissue>
    </source>
</reference>
<sequence>MMQLWCHPTTAVSPQAPDYRKPPPNRPLPPPLPPLPLPSPRPLNAPPLRHRPRPHQLLRHCSPRSHENPRPNLLELTQIDDNDQVLVRVQGPCFQPLGRVLEADEEHLRPPATEQQASLVVSRREGRRDGGYDRED</sequence>
<evidence type="ECO:0000313" key="2">
    <source>
        <dbReference type="EMBL" id="KAG5522989.1"/>
    </source>
</evidence>
<feature type="compositionally biased region" description="Basic residues" evidence="1">
    <location>
        <begin position="48"/>
        <end position="63"/>
    </location>
</feature>
<comment type="caution">
    <text evidence="2">The sequence shown here is derived from an EMBL/GenBank/DDBJ whole genome shotgun (WGS) entry which is preliminary data.</text>
</comment>
<feature type="region of interest" description="Disordered" evidence="1">
    <location>
        <begin position="1"/>
        <end position="72"/>
    </location>
</feature>
<organism evidence="2 3">
    <name type="scientific">Rhododendron griersonianum</name>
    <dbReference type="NCBI Taxonomy" id="479676"/>
    <lineage>
        <taxon>Eukaryota</taxon>
        <taxon>Viridiplantae</taxon>
        <taxon>Streptophyta</taxon>
        <taxon>Embryophyta</taxon>
        <taxon>Tracheophyta</taxon>
        <taxon>Spermatophyta</taxon>
        <taxon>Magnoliopsida</taxon>
        <taxon>eudicotyledons</taxon>
        <taxon>Gunneridae</taxon>
        <taxon>Pentapetalae</taxon>
        <taxon>asterids</taxon>
        <taxon>Ericales</taxon>
        <taxon>Ericaceae</taxon>
        <taxon>Ericoideae</taxon>
        <taxon>Rhodoreae</taxon>
        <taxon>Rhododendron</taxon>
    </lineage>
</organism>
<dbReference type="Proteomes" id="UP000823749">
    <property type="component" value="Chromosome 12"/>
</dbReference>
<feature type="compositionally biased region" description="Pro residues" evidence="1">
    <location>
        <begin position="22"/>
        <end position="45"/>
    </location>
</feature>